<dbReference type="RefSeq" id="WP_139065227.1">
    <property type="nucleotide sequence ID" value="NZ_CP040812.1"/>
</dbReference>
<keyword evidence="6 7" id="KW-0472">Membrane</keyword>
<dbReference type="Proteomes" id="UP000309016">
    <property type="component" value="Chromosome"/>
</dbReference>
<evidence type="ECO:0000256" key="3">
    <source>
        <dbReference type="ARBA" id="ARBA00022475"/>
    </source>
</evidence>
<feature type="transmembrane region" description="Helical" evidence="7">
    <location>
        <begin position="443"/>
        <end position="463"/>
    </location>
</feature>
<keyword evidence="5 7" id="KW-1133">Transmembrane helix</keyword>
<feature type="transmembrane region" description="Helical" evidence="7">
    <location>
        <begin position="324"/>
        <end position="342"/>
    </location>
</feature>
<dbReference type="PANTHER" id="PTHR30250">
    <property type="entry name" value="PST FAMILY PREDICTED COLANIC ACID TRANSPORTER"/>
    <property type="match status" value="1"/>
</dbReference>
<feature type="transmembrane region" description="Helical" evidence="7">
    <location>
        <begin position="363"/>
        <end position="394"/>
    </location>
</feature>
<keyword evidence="4 7" id="KW-0812">Transmembrane</keyword>
<comment type="subcellular location">
    <subcellularLocation>
        <location evidence="1">Cell membrane</location>
        <topology evidence="1">Multi-pass membrane protein</topology>
    </subcellularLocation>
</comment>
<dbReference type="EMBL" id="CP040812">
    <property type="protein sequence ID" value="QCY68641.1"/>
    <property type="molecule type" value="Genomic_DNA"/>
</dbReference>
<dbReference type="PANTHER" id="PTHR30250:SF10">
    <property type="entry name" value="LIPOPOLYSACCHARIDE BIOSYNTHESIS PROTEIN WZXC"/>
    <property type="match status" value="1"/>
</dbReference>
<reference evidence="8 9" key="1">
    <citation type="submission" date="2019-06" db="EMBL/GenBank/DDBJ databases">
        <title>Complete genome sequence of Antarcticibacterium flavum KCTC 52984T from an Antarctic marine sediment.</title>
        <authorList>
            <person name="Lee Y.M."/>
            <person name="Shin S.C."/>
        </authorList>
    </citation>
    <scope>NUCLEOTIDE SEQUENCE [LARGE SCALE GENOMIC DNA]</scope>
    <source>
        <strain evidence="8 9">KCTC 52984</strain>
    </source>
</reference>
<feature type="transmembrane region" description="Helical" evidence="7">
    <location>
        <begin position="41"/>
        <end position="60"/>
    </location>
</feature>
<sequence length="478" mass="54060">MSLRRRAKKGFVWTFAQQFGNQVIGFTISLILARILLPEEFGLIGMIAIFVAIGNTLLNAGLTQSLIRSEELEEADYSTVFYFNLVSATAVYILVYVLAPLIASFYEQPILTDIVRLYCLSFIFSAFAAVQLARLTKRMDFKTQTLVALPATITGGAVGIIMAYSGYGVWSLVWSSLITSFLSSVQLWFYSKWKPGFIFSREKFKVHFNFGYKLTLSGLLNRIFDNIFIIVIGKYFSAAQVGFYTRAETTKQLPLSNIFNSLDRITYPMFAEIQNDDVRLKRVYKQLLQMVLFVVAPLLIFLAVLGEPAFRFLFTEKWLPAVPYFQILCVTGILYPLHAYNLSILNVKGRSDLFLKLEVLKKVVIVLTILVTIPFGILALLYGQVFISLVSFFINSHYTSRFIKYPAWHQLKDVLPVILLALAAGAVIYAVDRIGINDQPDILRIIIGGLSGIIVYLGIAYLLKLRSLFELSNLIFKK</sequence>
<evidence type="ECO:0000313" key="9">
    <source>
        <dbReference type="Proteomes" id="UP000309016"/>
    </source>
</evidence>
<dbReference type="OrthoDB" id="9770347at2"/>
<accession>A0A5B7X1W6</accession>
<evidence type="ECO:0000256" key="7">
    <source>
        <dbReference type="SAM" id="Phobius"/>
    </source>
</evidence>
<feature type="transmembrane region" description="Helical" evidence="7">
    <location>
        <begin position="287"/>
        <end position="304"/>
    </location>
</feature>
<gene>
    <name evidence="8" type="ORF">FHG64_04095</name>
</gene>
<dbReference type="KEGG" id="afla:FHG64_04095"/>
<keyword evidence="9" id="KW-1185">Reference proteome</keyword>
<feature type="transmembrane region" description="Helical" evidence="7">
    <location>
        <begin position="12"/>
        <end position="35"/>
    </location>
</feature>
<dbReference type="AlphaFoldDB" id="A0A5B7X1W6"/>
<dbReference type="Pfam" id="PF13440">
    <property type="entry name" value="Polysacc_synt_3"/>
    <property type="match status" value="1"/>
</dbReference>
<proteinExistence type="inferred from homology"/>
<evidence type="ECO:0000313" key="8">
    <source>
        <dbReference type="EMBL" id="QCY68641.1"/>
    </source>
</evidence>
<name>A0A5B7X1W6_9FLAO</name>
<comment type="similarity">
    <text evidence="2">Belongs to the polysaccharide synthase family.</text>
</comment>
<evidence type="ECO:0000256" key="2">
    <source>
        <dbReference type="ARBA" id="ARBA00007430"/>
    </source>
</evidence>
<feature type="transmembrane region" description="Helical" evidence="7">
    <location>
        <begin position="115"/>
        <end position="133"/>
    </location>
</feature>
<evidence type="ECO:0000256" key="1">
    <source>
        <dbReference type="ARBA" id="ARBA00004651"/>
    </source>
</evidence>
<feature type="transmembrane region" description="Helical" evidence="7">
    <location>
        <begin position="145"/>
        <end position="166"/>
    </location>
</feature>
<dbReference type="GO" id="GO:0005886">
    <property type="term" value="C:plasma membrane"/>
    <property type="evidence" value="ECO:0007669"/>
    <property type="project" value="UniProtKB-SubCell"/>
</dbReference>
<feature type="transmembrane region" description="Helical" evidence="7">
    <location>
        <begin position="172"/>
        <end position="191"/>
    </location>
</feature>
<organism evidence="8 9">
    <name type="scientific">Antarcticibacterium flavum</name>
    <dbReference type="NCBI Taxonomy" id="2058175"/>
    <lineage>
        <taxon>Bacteria</taxon>
        <taxon>Pseudomonadati</taxon>
        <taxon>Bacteroidota</taxon>
        <taxon>Flavobacteriia</taxon>
        <taxon>Flavobacteriales</taxon>
        <taxon>Flavobacteriaceae</taxon>
        <taxon>Antarcticibacterium</taxon>
    </lineage>
</organism>
<dbReference type="InterPro" id="IPR050833">
    <property type="entry name" value="Poly_Biosynth_Transport"/>
</dbReference>
<evidence type="ECO:0000256" key="4">
    <source>
        <dbReference type="ARBA" id="ARBA00022692"/>
    </source>
</evidence>
<protein>
    <submittedName>
        <fullName evidence="8">Lipopolysaccharide biosynthesis protein</fullName>
    </submittedName>
</protein>
<keyword evidence="3" id="KW-1003">Cell membrane</keyword>
<evidence type="ECO:0000256" key="6">
    <source>
        <dbReference type="ARBA" id="ARBA00023136"/>
    </source>
</evidence>
<feature type="transmembrane region" description="Helical" evidence="7">
    <location>
        <begin position="414"/>
        <end position="431"/>
    </location>
</feature>
<dbReference type="CDD" id="cd13127">
    <property type="entry name" value="MATE_tuaB_like"/>
    <property type="match status" value="1"/>
</dbReference>
<evidence type="ECO:0000256" key="5">
    <source>
        <dbReference type="ARBA" id="ARBA00022989"/>
    </source>
</evidence>
<feature type="transmembrane region" description="Helical" evidence="7">
    <location>
        <begin position="81"/>
        <end position="103"/>
    </location>
</feature>